<feature type="domain" description="Rubredoxin-like" evidence="7">
    <location>
        <begin position="3"/>
        <end position="52"/>
    </location>
</feature>
<organism evidence="8 9">
    <name type="scientific">Methanomicrobium antiquum</name>
    <dbReference type="NCBI Taxonomy" id="487686"/>
    <lineage>
        <taxon>Archaea</taxon>
        <taxon>Methanobacteriati</taxon>
        <taxon>Methanobacteriota</taxon>
        <taxon>Stenosarchaea group</taxon>
        <taxon>Methanomicrobia</taxon>
        <taxon>Methanomicrobiales</taxon>
        <taxon>Methanomicrobiaceae</taxon>
        <taxon>Methanomicrobium</taxon>
    </lineage>
</organism>
<evidence type="ECO:0000313" key="8">
    <source>
        <dbReference type="EMBL" id="WFN35970.1"/>
    </source>
</evidence>
<dbReference type="GO" id="GO:0005506">
    <property type="term" value="F:iron ion binding"/>
    <property type="evidence" value="ECO:0007669"/>
    <property type="project" value="UniProtKB-UniRule"/>
</dbReference>
<dbReference type="Proteomes" id="UP001218895">
    <property type="component" value="Chromosome"/>
</dbReference>
<dbReference type="RefSeq" id="WP_278098808.1">
    <property type="nucleotide sequence ID" value="NZ_CP091092.1"/>
</dbReference>
<protein>
    <recommendedName>
        <fullName evidence="6">Rubredoxin</fullName>
    </recommendedName>
</protein>
<gene>
    <name evidence="8" type="ORF">L1994_07340</name>
</gene>
<name>A0AAF0FKZ9_9EURY</name>
<evidence type="ECO:0000256" key="1">
    <source>
        <dbReference type="ARBA" id="ARBA00002360"/>
    </source>
</evidence>
<evidence type="ECO:0000256" key="4">
    <source>
        <dbReference type="ARBA" id="ARBA00022982"/>
    </source>
</evidence>
<comment type="cofactor">
    <cofactor evidence="6">
        <name>Fe(3+)</name>
        <dbReference type="ChEBI" id="CHEBI:29034"/>
    </cofactor>
</comment>
<sequence>MTGKKMKCMVCGHVYDPDKGDRDVDAGTIFSDIPAGWKCPVCGAQKASFKEI</sequence>
<dbReference type="GO" id="GO:0043448">
    <property type="term" value="P:alkane catabolic process"/>
    <property type="evidence" value="ECO:0007669"/>
    <property type="project" value="TreeGrafter"/>
</dbReference>
<dbReference type="InterPro" id="IPR018527">
    <property type="entry name" value="Rubredoxin_Fe_BS"/>
</dbReference>
<keyword evidence="9" id="KW-1185">Reference proteome</keyword>
<dbReference type="PANTHER" id="PTHR47627">
    <property type="entry name" value="RUBREDOXIN"/>
    <property type="match status" value="1"/>
</dbReference>
<dbReference type="PRINTS" id="PR00163">
    <property type="entry name" value="RUBREDOXIN"/>
</dbReference>
<dbReference type="InterPro" id="IPR024934">
    <property type="entry name" value="Rubredoxin-like_dom"/>
</dbReference>
<dbReference type="EMBL" id="CP091092">
    <property type="protein sequence ID" value="WFN35970.1"/>
    <property type="molecule type" value="Genomic_DNA"/>
</dbReference>
<dbReference type="CDD" id="cd00730">
    <property type="entry name" value="rubredoxin"/>
    <property type="match status" value="1"/>
</dbReference>
<accession>A0AAF0FKZ9</accession>
<dbReference type="KEGG" id="manq:L1994_07340"/>
<evidence type="ECO:0000256" key="5">
    <source>
        <dbReference type="ARBA" id="ARBA00023004"/>
    </source>
</evidence>
<evidence type="ECO:0000256" key="6">
    <source>
        <dbReference type="RuleBase" id="RU003820"/>
    </source>
</evidence>
<dbReference type="PANTHER" id="PTHR47627:SF1">
    <property type="entry name" value="RUBREDOXIN-1-RELATED"/>
    <property type="match status" value="1"/>
</dbReference>
<dbReference type="PROSITE" id="PS00202">
    <property type="entry name" value="RUBREDOXIN"/>
    <property type="match status" value="1"/>
</dbReference>
<dbReference type="Gene3D" id="2.20.28.10">
    <property type="match status" value="1"/>
</dbReference>
<dbReference type="InterPro" id="IPR050526">
    <property type="entry name" value="Rubredoxin_ET"/>
</dbReference>
<keyword evidence="3 6" id="KW-0479">Metal-binding</keyword>
<evidence type="ECO:0000256" key="2">
    <source>
        <dbReference type="ARBA" id="ARBA00022448"/>
    </source>
</evidence>
<dbReference type="PROSITE" id="PS50903">
    <property type="entry name" value="RUBREDOXIN_LIKE"/>
    <property type="match status" value="1"/>
</dbReference>
<dbReference type="GO" id="GO:0009055">
    <property type="term" value="F:electron transfer activity"/>
    <property type="evidence" value="ECO:0007669"/>
    <property type="project" value="TreeGrafter"/>
</dbReference>
<dbReference type="AlphaFoldDB" id="A0AAF0FKZ9"/>
<reference evidence="8" key="1">
    <citation type="submission" date="2022-01" db="EMBL/GenBank/DDBJ databases">
        <title>Complete genome of Methanomicrobium antiquum DSM 21220.</title>
        <authorList>
            <person name="Chen S.-C."/>
            <person name="You Y.-T."/>
            <person name="Zhou Y.-Z."/>
            <person name="Lai M.-C."/>
        </authorList>
    </citation>
    <scope>NUCLEOTIDE SEQUENCE</scope>
    <source>
        <strain evidence="8">DSM 21220</strain>
    </source>
</reference>
<dbReference type="SUPFAM" id="SSF57802">
    <property type="entry name" value="Rubredoxin-like"/>
    <property type="match status" value="1"/>
</dbReference>
<comment type="similarity">
    <text evidence="6">Belongs to the rubredoxin family.</text>
</comment>
<keyword evidence="2" id="KW-0813">Transport</keyword>
<keyword evidence="5 6" id="KW-0408">Iron</keyword>
<evidence type="ECO:0000259" key="7">
    <source>
        <dbReference type="PROSITE" id="PS50903"/>
    </source>
</evidence>
<dbReference type="InterPro" id="IPR024935">
    <property type="entry name" value="Rubredoxin_dom"/>
</dbReference>
<dbReference type="GeneID" id="79950200"/>
<evidence type="ECO:0000313" key="9">
    <source>
        <dbReference type="Proteomes" id="UP001218895"/>
    </source>
</evidence>
<proteinExistence type="inferred from homology"/>
<comment type="function">
    <text evidence="1">Rubredoxin is a small nonheme, iron protein lacking acid-labile sulfide. Its single Fe, chelated to 4 Cys, functions as an electron acceptor and may also stabilize the conformation of the molecule.</text>
</comment>
<evidence type="ECO:0000256" key="3">
    <source>
        <dbReference type="ARBA" id="ARBA00022723"/>
    </source>
</evidence>
<keyword evidence="4 6" id="KW-0249">Electron transport</keyword>
<dbReference type="Pfam" id="PF00301">
    <property type="entry name" value="Rubredoxin"/>
    <property type="match status" value="1"/>
</dbReference>